<dbReference type="AlphaFoldDB" id="A0A8H7Y6Q6"/>
<evidence type="ECO:0000313" key="1">
    <source>
        <dbReference type="EMBL" id="KAG5173752.1"/>
    </source>
</evidence>
<dbReference type="OrthoDB" id="3065309at2759"/>
<gene>
    <name evidence="1" type="ORF">JR316_000409</name>
</gene>
<name>A0A8H7Y6Q6_PSICU</name>
<dbReference type="EMBL" id="JAFIQS010000001">
    <property type="protein sequence ID" value="KAG5173752.1"/>
    <property type="molecule type" value="Genomic_DNA"/>
</dbReference>
<proteinExistence type="predicted"/>
<comment type="caution">
    <text evidence="1">The sequence shown here is derived from an EMBL/GenBank/DDBJ whole genome shotgun (WGS) entry which is preliminary data.</text>
</comment>
<organism evidence="1">
    <name type="scientific">Psilocybe cubensis</name>
    <name type="common">Psychedelic mushroom</name>
    <name type="synonym">Stropharia cubensis</name>
    <dbReference type="NCBI Taxonomy" id="181762"/>
    <lineage>
        <taxon>Eukaryota</taxon>
        <taxon>Fungi</taxon>
        <taxon>Dikarya</taxon>
        <taxon>Basidiomycota</taxon>
        <taxon>Agaricomycotina</taxon>
        <taxon>Agaricomycetes</taxon>
        <taxon>Agaricomycetidae</taxon>
        <taxon>Agaricales</taxon>
        <taxon>Agaricineae</taxon>
        <taxon>Strophariaceae</taxon>
        <taxon>Psilocybe</taxon>
    </lineage>
</organism>
<reference evidence="1" key="1">
    <citation type="submission" date="2021-02" db="EMBL/GenBank/DDBJ databases">
        <title>Psilocybe cubensis genome.</title>
        <authorList>
            <person name="Mckernan K.J."/>
            <person name="Crawford S."/>
            <person name="Trippe A."/>
            <person name="Kane L.T."/>
            <person name="Mclaughlin S."/>
        </authorList>
    </citation>
    <scope>NUCLEOTIDE SEQUENCE [LARGE SCALE GENOMIC DNA]</scope>
    <source>
        <strain evidence="1">MGC-MH-2018</strain>
    </source>
</reference>
<sequence>MSPSKVEEPPTVEELLHSVKSLTSTNGTFQQAWKNSFPDKFHCCEQGGFIYIDFPIHRPIKKVYVQMSSKGMSMNQRTEGPNASIDLNRPGINRKNVILVANFHTHPLSELVQGRAEPSTSDMNNAYYRGLPGIVISRKGIYAYGPTERNGTSNPKGYAPSVTMTGVPRPRLVINNHPPWTVDNQWPEGTGVEKPRTRELGIEEEKIEIPGLEKGKEILARASHLLDKIAPHRHHGSDKEQEVQHDDVILVEWSDEGVEYGEHLEEHAHD</sequence>
<accession>A0A8H7Y6Q6</accession>
<protein>
    <submittedName>
        <fullName evidence="1">Uncharacterized protein</fullName>
    </submittedName>
</protein>